<dbReference type="Proteomes" id="UP000499080">
    <property type="component" value="Unassembled WGS sequence"/>
</dbReference>
<dbReference type="AlphaFoldDB" id="A0A4Y2WMR7"/>
<dbReference type="OrthoDB" id="6375801at2759"/>
<evidence type="ECO:0000313" key="1">
    <source>
        <dbReference type="EMBL" id="GBO37998.1"/>
    </source>
</evidence>
<dbReference type="EMBL" id="BGPR01062592">
    <property type="protein sequence ID" value="GBO37998.1"/>
    <property type="molecule type" value="Genomic_DNA"/>
</dbReference>
<sequence length="106" mass="11855">MDPTRRRPSAQGIKCPTVHSVHIPATSNRILKEDFPTIKELAWNYTEAGRGKGAPYGVGGVIKRSADRLVAQGKDIENFKKNNQEFKIRSKGSFLTHCGPKNYRKS</sequence>
<comment type="caution">
    <text evidence="1">The sequence shown here is derived from an EMBL/GenBank/DDBJ whole genome shotgun (WGS) entry which is preliminary data.</text>
</comment>
<name>A0A4Y2WMR7_ARAVE</name>
<protein>
    <submittedName>
        <fullName evidence="1">Uncharacterized protein</fullName>
    </submittedName>
</protein>
<evidence type="ECO:0000313" key="2">
    <source>
        <dbReference type="Proteomes" id="UP000499080"/>
    </source>
</evidence>
<organism evidence="1 2">
    <name type="scientific">Araneus ventricosus</name>
    <name type="common">Orbweaver spider</name>
    <name type="synonym">Epeira ventricosa</name>
    <dbReference type="NCBI Taxonomy" id="182803"/>
    <lineage>
        <taxon>Eukaryota</taxon>
        <taxon>Metazoa</taxon>
        <taxon>Ecdysozoa</taxon>
        <taxon>Arthropoda</taxon>
        <taxon>Chelicerata</taxon>
        <taxon>Arachnida</taxon>
        <taxon>Araneae</taxon>
        <taxon>Araneomorphae</taxon>
        <taxon>Entelegynae</taxon>
        <taxon>Araneoidea</taxon>
        <taxon>Araneidae</taxon>
        <taxon>Araneus</taxon>
    </lineage>
</organism>
<gene>
    <name evidence="1" type="ORF">AVEN_75210_1</name>
</gene>
<proteinExistence type="predicted"/>
<reference evidence="1 2" key="1">
    <citation type="journal article" date="2019" name="Sci. Rep.">
        <title>Orb-weaving spider Araneus ventricosus genome elucidates the spidroin gene catalogue.</title>
        <authorList>
            <person name="Kono N."/>
            <person name="Nakamura H."/>
            <person name="Ohtoshi R."/>
            <person name="Moran D.A.P."/>
            <person name="Shinohara A."/>
            <person name="Yoshida Y."/>
            <person name="Fujiwara M."/>
            <person name="Mori M."/>
            <person name="Tomita M."/>
            <person name="Arakawa K."/>
        </authorList>
    </citation>
    <scope>NUCLEOTIDE SEQUENCE [LARGE SCALE GENOMIC DNA]</scope>
</reference>
<accession>A0A4Y2WMR7</accession>
<keyword evidence="2" id="KW-1185">Reference proteome</keyword>